<gene>
    <name evidence="2" type="ORF">ENS29_00835</name>
</gene>
<accession>A0A7C4ML19</accession>
<organism evidence="2">
    <name type="scientific">Desulfatirhabdium butyrativorans</name>
    <dbReference type="NCBI Taxonomy" id="340467"/>
    <lineage>
        <taxon>Bacteria</taxon>
        <taxon>Pseudomonadati</taxon>
        <taxon>Thermodesulfobacteriota</taxon>
        <taxon>Desulfobacteria</taxon>
        <taxon>Desulfobacterales</taxon>
        <taxon>Desulfatirhabdiaceae</taxon>
        <taxon>Desulfatirhabdium</taxon>
    </lineage>
</organism>
<dbReference type="AlphaFoldDB" id="A0A7C4ML19"/>
<proteinExistence type="predicted"/>
<sequence>MEKGVRMQTTNRDDKQQEKWAALPEPFQFYRLMLSGDHLHFGEWPSEGEFQEQTLEAAQERLFERMAALLPPAPARILDVGCGLGLSAHRLGQRGYDVTGIAPSPELIAYARDRYAAEGVRFEAVGFLDEGVFQSQRYDVLWFQESLQYLHPMDAVFRRCRQLMVPGGRIVLCDEVSLEDAPIDASLVHPLKSILLALGETGFRIRHLDSIGERVRPTCTEMIDRFDRFREKLLQAVSAPDVPERIDHYRNGWRSQARWYEAGRMGYVVLAATWDRLFVRTYRNGDEERILPMFREIFRVDRSLAHWNWKFRDNPFGSHAIALAEDEQGTLAAHFCGYAVPIAAATACSAAQPIRRFVSFQGGDTMTNPAFRGAGIGKDSVLARAARCFYTAFCEGKTPFIYGFNTGVIRKLGERFLGYEYLEGVPFHVLDVDRLGGYAGWRAWLHRMKGFSVERVDRITEEYSRFFERVCPAYGILTERGVSYLKWRYLDCPDGVHRMYAFRRWGRLMGWGVFRRKEEVLLWGDALFDPKTIDELGFFLSEVIRAENRAAADKRAAAAVGQSGAVLAGAISRIEAWFSPNPAWWFEALSWVGFVVEQEPHQLFPCVRRFSEDFDLKTLGAMWYYTWGDSDLF</sequence>
<dbReference type="PANTHER" id="PTHR43464">
    <property type="entry name" value="METHYLTRANSFERASE"/>
    <property type="match status" value="1"/>
</dbReference>
<name>A0A7C4ML19_9BACT</name>
<keyword evidence="2" id="KW-0489">Methyltransferase</keyword>
<dbReference type="GO" id="GO:0032259">
    <property type="term" value="P:methylation"/>
    <property type="evidence" value="ECO:0007669"/>
    <property type="project" value="UniProtKB-KW"/>
</dbReference>
<evidence type="ECO:0000259" key="1">
    <source>
        <dbReference type="Pfam" id="PF08241"/>
    </source>
</evidence>
<dbReference type="PANTHER" id="PTHR43464:SF92">
    <property type="entry name" value="SLR1071 PROTEIN"/>
    <property type="match status" value="1"/>
</dbReference>
<dbReference type="SUPFAM" id="SSF53335">
    <property type="entry name" value="S-adenosyl-L-methionine-dependent methyltransferases"/>
    <property type="match status" value="1"/>
</dbReference>
<dbReference type="Gene3D" id="3.40.50.150">
    <property type="entry name" value="Vaccinia Virus protein VP39"/>
    <property type="match status" value="1"/>
</dbReference>
<dbReference type="InterPro" id="IPR016181">
    <property type="entry name" value="Acyl_CoA_acyltransferase"/>
</dbReference>
<dbReference type="SUPFAM" id="SSF55729">
    <property type="entry name" value="Acyl-CoA N-acyltransferases (Nat)"/>
    <property type="match status" value="1"/>
</dbReference>
<protein>
    <submittedName>
        <fullName evidence="2">Class I SAM-dependent methyltransferase</fullName>
    </submittedName>
</protein>
<feature type="domain" description="Methyltransferase type 11" evidence="1">
    <location>
        <begin position="78"/>
        <end position="172"/>
    </location>
</feature>
<dbReference type="CDD" id="cd02440">
    <property type="entry name" value="AdoMet_MTases"/>
    <property type="match status" value="1"/>
</dbReference>
<evidence type="ECO:0000313" key="2">
    <source>
        <dbReference type="EMBL" id="HGU31383.1"/>
    </source>
</evidence>
<dbReference type="InterPro" id="IPR029063">
    <property type="entry name" value="SAM-dependent_MTases_sf"/>
</dbReference>
<comment type="caution">
    <text evidence="2">The sequence shown here is derived from an EMBL/GenBank/DDBJ whole genome shotgun (WGS) entry which is preliminary data.</text>
</comment>
<keyword evidence="2" id="KW-0808">Transferase</keyword>
<dbReference type="InterPro" id="IPR013216">
    <property type="entry name" value="Methyltransf_11"/>
</dbReference>
<dbReference type="EMBL" id="DSUH01000020">
    <property type="protein sequence ID" value="HGU31383.1"/>
    <property type="molecule type" value="Genomic_DNA"/>
</dbReference>
<dbReference type="Pfam" id="PF08241">
    <property type="entry name" value="Methyltransf_11"/>
    <property type="match status" value="1"/>
</dbReference>
<reference evidence="2" key="1">
    <citation type="journal article" date="2020" name="mSystems">
        <title>Genome- and Community-Level Interaction Insights into Carbon Utilization and Element Cycling Functions of Hydrothermarchaeota in Hydrothermal Sediment.</title>
        <authorList>
            <person name="Zhou Z."/>
            <person name="Liu Y."/>
            <person name="Xu W."/>
            <person name="Pan J."/>
            <person name="Luo Z.H."/>
            <person name="Li M."/>
        </authorList>
    </citation>
    <scope>NUCLEOTIDE SEQUENCE [LARGE SCALE GENOMIC DNA]</scope>
    <source>
        <strain evidence="2">SpSt-477</strain>
    </source>
</reference>
<dbReference type="GO" id="GO:0008757">
    <property type="term" value="F:S-adenosylmethionine-dependent methyltransferase activity"/>
    <property type="evidence" value="ECO:0007669"/>
    <property type="project" value="InterPro"/>
</dbReference>